<organism evidence="2 3">
    <name type="scientific">Trifolium medium</name>
    <dbReference type="NCBI Taxonomy" id="97028"/>
    <lineage>
        <taxon>Eukaryota</taxon>
        <taxon>Viridiplantae</taxon>
        <taxon>Streptophyta</taxon>
        <taxon>Embryophyta</taxon>
        <taxon>Tracheophyta</taxon>
        <taxon>Spermatophyta</taxon>
        <taxon>Magnoliopsida</taxon>
        <taxon>eudicotyledons</taxon>
        <taxon>Gunneridae</taxon>
        <taxon>Pentapetalae</taxon>
        <taxon>rosids</taxon>
        <taxon>fabids</taxon>
        <taxon>Fabales</taxon>
        <taxon>Fabaceae</taxon>
        <taxon>Papilionoideae</taxon>
        <taxon>50 kb inversion clade</taxon>
        <taxon>NPAAA clade</taxon>
        <taxon>Hologalegina</taxon>
        <taxon>IRL clade</taxon>
        <taxon>Trifolieae</taxon>
        <taxon>Trifolium</taxon>
    </lineage>
</organism>
<evidence type="ECO:0000313" key="2">
    <source>
        <dbReference type="EMBL" id="MCH83367.1"/>
    </source>
</evidence>
<dbReference type="AlphaFoldDB" id="A0A392M7B3"/>
<dbReference type="EMBL" id="LXQA010005066">
    <property type="protein sequence ID" value="MCH83367.1"/>
    <property type="molecule type" value="Genomic_DNA"/>
</dbReference>
<dbReference type="Pfam" id="PF04195">
    <property type="entry name" value="Transposase_28"/>
    <property type="match status" value="1"/>
</dbReference>
<sequence>WRLMVVLPLSNATVLRLYTCLLVFELLRESIIVSLLVRSMNLSGRMSLFPSFCPSKIRLRLWSGTASSPYPTPFHLNCGVRVDLINCRIHFLFAAFQFLLMSDTEEIAENRRLVDTITDPELDWVGPEPRGIASVLTQETPNLHTVVEERGDGPENWEVHMPLAGKRICSEYDEDGFAMYEFVFKDLGFRLPFINFTMDVFGWLRLAPSQLHPNSMAFIWAFETLCEHLDVEPTIPLFFRVFKIQRQPAKNGHGWVSLKHQTDKVFKMFIDSIQGFKERYYVVRPVTQSPQDSLYRVKELTNPDGSPRLDERGVQMMQRVVRFPLSWMERHFKVGTNAYLTEEDGLSEKEAAGFECLYTYVRSFTPALCVTRVGVAITDAAGKQKIESRIVNTKTLLECKNRAEAKLLLDNMSTFDEHLVKMQNSKKASKKARKGSPSVAAFIMNEHGQIFVNDLTLSVSPAETVIIRDLGIASRRKVMVEDVAALVRLAEMALVLNEEGSTSEREIAKLRAR</sequence>
<proteinExistence type="predicted"/>
<dbReference type="InterPro" id="IPR007321">
    <property type="entry name" value="Transposase_28"/>
</dbReference>
<dbReference type="PANTHER" id="PTHR31099:SF49">
    <property type="entry name" value="MYOSIN HEAVY CHAIN-LIKE PROTEIN"/>
    <property type="match status" value="1"/>
</dbReference>
<feature type="domain" description="Transposase (putative) gypsy type" evidence="1">
    <location>
        <begin position="187"/>
        <end position="245"/>
    </location>
</feature>
<dbReference type="Proteomes" id="UP000265520">
    <property type="component" value="Unassembled WGS sequence"/>
</dbReference>
<protein>
    <recommendedName>
        <fullName evidence="1">Transposase (putative) gypsy type domain-containing protein</fullName>
    </recommendedName>
</protein>
<accession>A0A392M7B3</accession>
<feature type="non-terminal residue" evidence="2">
    <location>
        <position position="513"/>
    </location>
</feature>
<gene>
    <name evidence="2" type="ORF">A2U01_0004186</name>
</gene>
<feature type="non-terminal residue" evidence="2">
    <location>
        <position position="1"/>
    </location>
</feature>
<reference evidence="2 3" key="1">
    <citation type="journal article" date="2018" name="Front. Plant Sci.">
        <title>Red Clover (Trifolium pratense) and Zigzag Clover (T. medium) - A Picture of Genomic Similarities and Differences.</title>
        <authorList>
            <person name="Dluhosova J."/>
            <person name="Istvanek J."/>
            <person name="Nedelnik J."/>
            <person name="Repkova J."/>
        </authorList>
    </citation>
    <scope>NUCLEOTIDE SEQUENCE [LARGE SCALE GENOMIC DNA]</scope>
    <source>
        <strain evidence="3">cv. 10/8</strain>
        <tissue evidence="2">Leaf</tissue>
    </source>
</reference>
<evidence type="ECO:0000313" key="3">
    <source>
        <dbReference type="Proteomes" id="UP000265520"/>
    </source>
</evidence>
<evidence type="ECO:0000259" key="1">
    <source>
        <dbReference type="Pfam" id="PF04195"/>
    </source>
</evidence>
<dbReference type="PANTHER" id="PTHR31099">
    <property type="entry name" value="OS06G0165300 PROTEIN"/>
    <property type="match status" value="1"/>
</dbReference>
<name>A0A392M7B3_9FABA</name>
<comment type="caution">
    <text evidence="2">The sequence shown here is derived from an EMBL/GenBank/DDBJ whole genome shotgun (WGS) entry which is preliminary data.</text>
</comment>
<keyword evidence="3" id="KW-1185">Reference proteome</keyword>